<dbReference type="InterPro" id="IPR025269">
    <property type="entry name" value="SAM-like_dom"/>
</dbReference>
<dbReference type="GO" id="GO:0015074">
    <property type="term" value="P:DNA integration"/>
    <property type="evidence" value="ECO:0007669"/>
    <property type="project" value="UniProtKB-KW"/>
</dbReference>
<keyword evidence="3" id="KW-0238">DNA-binding</keyword>
<organism evidence="5 6">
    <name type="scientific">Hymenobacter busanensis</name>
    <dbReference type="NCBI Taxonomy" id="2607656"/>
    <lineage>
        <taxon>Bacteria</taxon>
        <taxon>Pseudomonadati</taxon>
        <taxon>Bacteroidota</taxon>
        <taxon>Cytophagia</taxon>
        <taxon>Cytophagales</taxon>
        <taxon>Hymenobacteraceae</taxon>
        <taxon>Hymenobacter</taxon>
    </lineage>
</organism>
<dbReference type="InterPro" id="IPR011010">
    <property type="entry name" value="DNA_brk_join_enz"/>
</dbReference>
<dbReference type="GO" id="GO:0003677">
    <property type="term" value="F:DNA binding"/>
    <property type="evidence" value="ECO:0007669"/>
    <property type="project" value="UniProtKB-UniRule"/>
</dbReference>
<dbReference type="RefSeq" id="WP_151079010.1">
    <property type="nucleotide sequence ID" value="NZ_CP047647.1"/>
</dbReference>
<dbReference type="Pfam" id="PF00589">
    <property type="entry name" value="Phage_integrase"/>
    <property type="match status" value="1"/>
</dbReference>
<dbReference type="PANTHER" id="PTHR30349">
    <property type="entry name" value="PHAGE INTEGRASE-RELATED"/>
    <property type="match status" value="1"/>
</dbReference>
<proteinExistence type="inferred from homology"/>
<dbReference type="InterPro" id="IPR013762">
    <property type="entry name" value="Integrase-like_cat_sf"/>
</dbReference>
<evidence type="ECO:0000256" key="3">
    <source>
        <dbReference type="ARBA" id="ARBA00023125"/>
    </source>
</evidence>
<dbReference type="InterPro" id="IPR050090">
    <property type="entry name" value="Tyrosine_recombinase_XerCD"/>
</dbReference>
<dbReference type="GO" id="GO:0006310">
    <property type="term" value="P:DNA recombination"/>
    <property type="evidence" value="ECO:0007669"/>
    <property type="project" value="UniProtKB-KW"/>
</dbReference>
<dbReference type="InterPro" id="IPR002104">
    <property type="entry name" value="Integrase_catalytic"/>
</dbReference>
<gene>
    <name evidence="5" type="ORF">F0P96_11385</name>
</gene>
<dbReference type="PROSITE" id="PS51898">
    <property type="entry name" value="TYR_RECOMBINASE"/>
    <property type="match status" value="1"/>
</dbReference>
<evidence type="ECO:0000256" key="4">
    <source>
        <dbReference type="ARBA" id="ARBA00023172"/>
    </source>
</evidence>
<comment type="similarity">
    <text evidence="1">Belongs to the 'phage' integrase family.</text>
</comment>
<keyword evidence="4" id="KW-0233">DNA recombination</keyword>
<evidence type="ECO:0000256" key="2">
    <source>
        <dbReference type="ARBA" id="ARBA00022908"/>
    </source>
</evidence>
<dbReference type="PANTHER" id="PTHR30349:SF64">
    <property type="entry name" value="PROPHAGE INTEGRASE INTD-RELATED"/>
    <property type="match status" value="1"/>
</dbReference>
<dbReference type="Proteomes" id="UP000326380">
    <property type="component" value="Unassembled WGS sequence"/>
</dbReference>
<protein>
    <submittedName>
        <fullName evidence="5">Site-specific integrase</fullName>
    </submittedName>
</protein>
<dbReference type="Gene3D" id="1.10.443.10">
    <property type="entry name" value="Intergrase catalytic core"/>
    <property type="match status" value="1"/>
</dbReference>
<dbReference type="EMBL" id="VTWU01000004">
    <property type="protein sequence ID" value="KAA9332083.1"/>
    <property type="molecule type" value="Genomic_DNA"/>
</dbReference>
<name>A0A7L4ZVS3_9BACT</name>
<comment type="caution">
    <text evidence="5">The sequence shown here is derived from an EMBL/GenBank/DDBJ whole genome shotgun (WGS) entry which is preliminary data.</text>
</comment>
<keyword evidence="2" id="KW-0229">DNA integration</keyword>
<evidence type="ECO:0000256" key="1">
    <source>
        <dbReference type="ARBA" id="ARBA00008857"/>
    </source>
</evidence>
<dbReference type="SUPFAM" id="SSF56349">
    <property type="entry name" value="DNA breaking-rejoining enzymes"/>
    <property type="match status" value="1"/>
</dbReference>
<evidence type="ECO:0000313" key="5">
    <source>
        <dbReference type="EMBL" id="KAA9332083.1"/>
    </source>
</evidence>
<accession>A0A7L4ZVS3</accession>
<dbReference type="InterPro" id="IPR010998">
    <property type="entry name" value="Integrase_recombinase_N"/>
</dbReference>
<dbReference type="InterPro" id="IPR044068">
    <property type="entry name" value="CB"/>
</dbReference>
<keyword evidence="6" id="KW-1185">Reference proteome</keyword>
<reference evidence="5 6" key="1">
    <citation type="submission" date="2019-09" db="EMBL/GenBank/DDBJ databases">
        <title>Genome sequence of Hymenobacter sp. M3.</title>
        <authorList>
            <person name="Srinivasan S."/>
        </authorList>
    </citation>
    <scope>NUCLEOTIDE SEQUENCE [LARGE SCALE GENOMIC DNA]</scope>
    <source>
        <strain evidence="5 6">M3</strain>
    </source>
</reference>
<dbReference type="Gene3D" id="1.10.150.130">
    <property type="match status" value="1"/>
</dbReference>
<dbReference type="AlphaFoldDB" id="A0A7L4ZVS3"/>
<dbReference type="CDD" id="cd01185">
    <property type="entry name" value="INTN1_C_like"/>
    <property type="match status" value="1"/>
</dbReference>
<evidence type="ECO:0000313" key="6">
    <source>
        <dbReference type="Proteomes" id="UP000326380"/>
    </source>
</evidence>
<sequence length="404" mass="46234">MPSISFHLKRPQSDKPTSIFIWFNANGHRTKIYTDLKILPAKWDTEEQRAKTYRQGNAPYVLNDTLDLFREQLLEFYAEQRVKGLIPDATALRAAIEPKTIAAVHEEPDALNAFADWINYCSRSKRPNTIKVYRTALRHLREFALHAKHPMGFNDFTLAFADKFTTYLMQQRQLADSAIHKNLTTLKNFLGYAQDRGLHTNAAFKRFAWRRREPSILTLTTREVCAIADLVLPCGSYLDNSRALFLLGCYTGLRYSDISALRPEHIFETSLRITTQKTAEDQVIPLRPEARDIVARIRVGSLRPISNPKLNLYVKELAKLAGIDREVERVRYRGGQRLSERGPKYAYVTTHTARRTFVTLALEDGIEMSRVMKLSGHSTWAAFKRYVNVTDDSAAEAFAAVYGQ</sequence>
<dbReference type="Pfam" id="PF13102">
    <property type="entry name" value="Phage_int_SAM_5"/>
    <property type="match status" value="1"/>
</dbReference>
<dbReference type="PROSITE" id="PS51900">
    <property type="entry name" value="CB"/>
    <property type="match status" value="1"/>
</dbReference>